<dbReference type="RefSeq" id="WP_160874204.1">
    <property type="nucleotide sequence ID" value="NZ_WUEK01000001.1"/>
</dbReference>
<keyword evidence="1" id="KW-0560">Oxidoreductase</keyword>
<comment type="similarity">
    <text evidence="2">Belongs to the AB hydrolase superfamily. Bacterial non-heme haloperoxidase / perhydrolase family.</text>
</comment>
<dbReference type="Proteomes" id="UP000473325">
    <property type="component" value="Unassembled WGS sequence"/>
</dbReference>
<dbReference type="EMBL" id="WUEK01000001">
    <property type="protein sequence ID" value="MXG88091.1"/>
    <property type="molecule type" value="Genomic_DNA"/>
</dbReference>
<dbReference type="GO" id="GO:0004601">
    <property type="term" value="F:peroxidase activity"/>
    <property type="evidence" value="ECO:0007669"/>
    <property type="project" value="UniProtKB-KW"/>
</dbReference>
<dbReference type="PANTHER" id="PTHR43433:SF4">
    <property type="entry name" value="NON-HEME CHLOROPEROXIDASE-RELATED"/>
    <property type="match status" value="1"/>
</dbReference>
<dbReference type="Pfam" id="PF00561">
    <property type="entry name" value="Abhydrolase_1"/>
    <property type="match status" value="1"/>
</dbReference>
<protein>
    <submittedName>
        <fullName evidence="4">Alpha/beta fold hydrolase</fullName>
    </submittedName>
</protein>
<comment type="caution">
    <text evidence="4">The sequence shown here is derived from an EMBL/GenBank/DDBJ whole genome shotgun (WGS) entry which is preliminary data.</text>
</comment>
<dbReference type="PANTHER" id="PTHR43433">
    <property type="entry name" value="HYDROLASE, ALPHA/BETA FOLD FAMILY PROTEIN"/>
    <property type="match status" value="1"/>
</dbReference>
<dbReference type="FunFam" id="3.40.50.1820:FF:000205">
    <property type="entry name" value="Non-haem bromoperoxidase BPO-A2"/>
    <property type="match status" value="1"/>
</dbReference>
<dbReference type="PRINTS" id="PR00412">
    <property type="entry name" value="EPOXHYDRLASE"/>
</dbReference>
<evidence type="ECO:0000313" key="5">
    <source>
        <dbReference type="Proteomes" id="UP000473325"/>
    </source>
</evidence>
<gene>
    <name evidence="4" type="ORF">GRQ65_00825</name>
</gene>
<dbReference type="Gene3D" id="3.40.50.1820">
    <property type="entry name" value="alpha/beta hydrolase"/>
    <property type="match status" value="1"/>
</dbReference>
<organism evidence="4 5">
    <name type="scientific">Nocardioides flavescens</name>
    <dbReference type="NCBI Taxonomy" id="2691959"/>
    <lineage>
        <taxon>Bacteria</taxon>
        <taxon>Bacillati</taxon>
        <taxon>Actinomycetota</taxon>
        <taxon>Actinomycetes</taxon>
        <taxon>Propionibacteriales</taxon>
        <taxon>Nocardioidaceae</taxon>
        <taxon>Nocardioides</taxon>
    </lineage>
</organism>
<dbReference type="PRINTS" id="PR00111">
    <property type="entry name" value="ABHYDROLASE"/>
</dbReference>
<dbReference type="SUPFAM" id="SSF53474">
    <property type="entry name" value="alpha/beta-Hydrolases"/>
    <property type="match status" value="1"/>
</dbReference>
<proteinExistence type="inferred from homology"/>
<sequence>MPTIESNGISLSYEDTGGDGAVVVLIHGWPLSGASWSEQVPALTEAGYRVITYDRRGFGHSDKPDDGYDYDTFTADLAGLLDGLEVQDATLVGFSMGGGEVARYLGTYGGTRASAGVFAGAVPPYLLKSEDNPSGGLAEEDVQEMEEGARSDRAGFLQEFMKGFFSAGSELMVSQARVDQAIGLSEPARDEAVVGCIGAFGRTDFRADLAAISVPCLVIHGDSDGVVPFEVSGQRTADALSDSTLVVVEKGPHGFNVSHAEEFNRALLSFLDR</sequence>
<evidence type="ECO:0000256" key="2">
    <source>
        <dbReference type="ARBA" id="ARBA00038128"/>
    </source>
</evidence>
<dbReference type="InterPro" id="IPR000073">
    <property type="entry name" value="AB_hydrolase_1"/>
</dbReference>
<dbReference type="AlphaFoldDB" id="A0A6L7EWV4"/>
<dbReference type="InterPro" id="IPR050471">
    <property type="entry name" value="AB_hydrolase"/>
</dbReference>
<reference evidence="4 5" key="1">
    <citation type="submission" date="2019-12" db="EMBL/GenBank/DDBJ databases">
        <authorList>
            <person name="Kun Z."/>
        </authorList>
    </citation>
    <scope>NUCLEOTIDE SEQUENCE [LARGE SCALE GENOMIC DNA]</scope>
    <source>
        <strain evidence="4 5">YIM 123512</strain>
    </source>
</reference>
<dbReference type="GO" id="GO:0016787">
    <property type="term" value="F:hydrolase activity"/>
    <property type="evidence" value="ECO:0007669"/>
    <property type="project" value="UniProtKB-KW"/>
</dbReference>
<keyword evidence="5" id="KW-1185">Reference proteome</keyword>
<evidence type="ECO:0000313" key="4">
    <source>
        <dbReference type="EMBL" id="MXG88091.1"/>
    </source>
</evidence>
<keyword evidence="4" id="KW-0378">Hydrolase</keyword>
<evidence type="ECO:0000259" key="3">
    <source>
        <dbReference type="Pfam" id="PF00561"/>
    </source>
</evidence>
<name>A0A6L7EWV4_9ACTN</name>
<feature type="domain" description="AB hydrolase-1" evidence="3">
    <location>
        <begin position="22"/>
        <end position="257"/>
    </location>
</feature>
<evidence type="ECO:0000256" key="1">
    <source>
        <dbReference type="ARBA" id="ARBA00022559"/>
    </source>
</evidence>
<keyword evidence="1" id="KW-0575">Peroxidase</keyword>
<accession>A0A6L7EWV4</accession>
<dbReference type="InterPro" id="IPR029058">
    <property type="entry name" value="AB_hydrolase_fold"/>
</dbReference>
<dbReference type="InterPro" id="IPR000639">
    <property type="entry name" value="Epox_hydrolase-like"/>
</dbReference>